<sequence>MAEASWPFYGAETNETQFSKWASTLVESGIASGLAIAPGTGMAVTIAIGSAIVRGVFYENNTAAKTLAVSAAPSTAGQTRRDYVILRLDQTANAITALVKAGTANTSGGALPSLTQNDTTWEIALAIITVANGTAAISAAMIDELKPSTGLRVLPYVTADRPTPGAGVTALGLDITAKRLELWNGSSWASLFDFANISGTVPVNQGGTGVTSLKAAREALDIFVQPTAPAHKKGRIWIPGTALD</sequence>
<dbReference type="Proteomes" id="UP000246517">
    <property type="component" value="Segment"/>
</dbReference>
<protein>
    <recommendedName>
        <fullName evidence="3">Minor tail protein</fullName>
    </recommendedName>
</protein>
<reference evidence="1 2" key="1">
    <citation type="submission" date="2018-03" db="EMBL/GenBank/DDBJ databases">
        <authorList>
            <person name="Zack K.M."/>
            <person name="Garlena R.A."/>
            <person name="Russell D.A."/>
            <person name="Pope W.H."/>
            <person name="Jacobs-Sera D."/>
            <person name="Hatfull G.F."/>
        </authorList>
    </citation>
    <scope>NUCLEOTIDE SEQUENCE [LARGE SCALE GENOMIC DNA]</scope>
</reference>
<proteinExistence type="predicted"/>
<organism evidence="1 2">
    <name type="scientific">Microbacterium phage Appa</name>
    <dbReference type="NCBI Taxonomy" id="2182350"/>
    <lineage>
        <taxon>Viruses</taxon>
        <taxon>Duplodnaviria</taxon>
        <taxon>Heunggongvirae</taxon>
        <taxon>Uroviricota</taxon>
        <taxon>Caudoviricetes</taxon>
        <taxon>Appavirus</taxon>
        <taxon>Appavirus appa</taxon>
    </lineage>
</organism>
<evidence type="ECO:0000313" key="1">
    <source>
        <dbReference type="EMBL" id="AWN03207.1"/>
    </source>
</evidence>
<dbReference type="RefSeq" id="YP_009801502.1">
    <property type="nucleotide sequence ID" value="NC_047972.1"/>
</dbReference>
<name>A0A2U8UHS1_9CAUD</name>
<accession>A0A2U8UHS1</accession>
<keyword evidence="2" id="KW-1185">Reference proteome</keyword>
<dbReference type="KEGG" id="vg:54992019"/>
<dbReference type="EMBL" id="MH153799">
    <property type="protein sequence ID" value="AWN03207.1"/>
    <property type="molecule type" value="Genomic_DNA"/>
</dbReference>
<evidence type="ECO:0008006" key="3">
    <source>
        <dbReference type="Google" id="ProtNLM"/>
    </source>
</evidence>
<gene>
    <name evidence="1" type="primary">25</name>
    <name evidence="1" type="ORF">PBI_APPA_25</name>
</gene>
<evidence type="ECO:0000313" key="2">
    <source>
        <dbReference type="Proteomes" id="UP000246517"/>
    </source>
</evidence>
<dbReference type="GeneID" id="54992019"/>